<evidence type="ECO:0000256" key="17">
    <source>
        <dbReference type="ARBA" id="ARBA00034907"/>
    </source>
</evidence>
<dbReference type="GO" id="GO:0008312">
    <property type="term" value="F:7S RNA binding"/>
    <property type="evidence" value="ECO:0007669"/>
    <property type="project" value="InterPro"/>
</dbReference>
<dbReference type="Gene3D" id="3.40.50.300">
    <property type="entry name" value="P-loop containing nucleotide triphosphate hydrolases"/>
    <property type="match status" value="1"/>
</dbReference>
<dbReference type="OrthoDB" id="10250817at2759"/>
<evidence type="ECO:0000256" key="15">
    <source>
        <dbReference type="ARBA" id="ARBA00023274"/>
    </source>
</evidence>
<evidence type="ECO:0000256" key="5">
    <source>
        <dbReference type="ARBA" id="ARBA00009823"/>
    </source>
</evidence>
<dbReference type="InterPro" id="IPR036891">
    <property type="entry name" value="Signal_recog_part_SRP54_M_sf"/>
</dbReference>
<organism evidence="22 23">
    <name type="scientific">Caenorhabditis auriculariae</name>
    <dbReference type="NCBI Taxonomy" id="2777116"/>
    <lineage>
        <taxon>Eukaryota</taxon>
        <taxon>Metazoa</taxon>
        <taxon>Ecdysozoa</taxon>
        <taxon>Nematoda</taxon>
        <taxon>Chromadorea</taxon>
        <taxon>Rhabditida</taxon>
        <taxon>Rhabditina</taxon>
        <taxon>Rhabditomorpha</taxon>
        <taxon>Rhabditoidea</taxon>
        <taxon>Rhabditidae</taxon>
        <taxon>Peloderinae</taxon>
        <taxon>Caenorhabditis</taxon>
    </lineage>
</organism>
<evidence type="ECO:0000256" key="18">
    <source>
        <dbReference type="ARBA" id="ARBA00035672"/>
    </source>
</evidence>
<feature type="region of interest" description="Disordered" evidence="20">
    <location>
        <begin position="798"/>
        <end position="817"/>
    </location>
</feature>
<dbReference type="EC" id="3.6.5.4" evidence="18"/>
<dbReference type="PROSITE" id="PS00300">
    <property type="entry name" value="SRP54"/>
    <property type="match status" value="1"/>
</dbReference>
<reference evidence="22" key="1">
    <citation type="submission" date="2020-10" db="EMBL/GenBank/DDBJ databases">
        <authorList>
            <person name="Kikuchi T."/>
        </authorList>
    </citation>
    <scope>NUCLEOTIDE SEQUENCE</scope>
    <source>
        <strain evidence="22">NKZ352</strain>
    </source>
</reference>
<dbReference type="CDD" id="cd09270">
    <property type="entry name" value="RNase_H2-B"/>
    <property type="match status" value="1"/>
</dbReference>
<dbReference type="InterPro" id="IPR004125">
    <property type="entry name" value="Signal_recog_particle_SRP54_M"/>
</dbReference>
<feature type="domain" description="SRP54-type proteins GTP-binding" evidence="21">
    <location>
        <begin position="312"/>
        <end position="325"/>
    </location>
</feature>
<dbReference type="PANTHER" id="PTHR11564:SF5">
    <property type="entry name" value="SIGNAL RECOGNITION PARTICLE SUBUNIT SRP54"/>
    <property type="match status" value="1"/>
</dbReference>
<dbReference type="GO" id="GO:0016607">
    <property type="term" value="C:nuclear speck"/>
    <property type="evidence" value="ECO:0007669"/>
    <property type="project" value="UniProtKB-SubCell"/>
</dbReference>
<protein>
    <recommendedName>
        <fullName evidence="16">Signal recognition particle subunit SRP54</fullName>
        <ecNumber evidence="18">3.6.5.4</ecNumber>
    </recommendedName>
    <alternativeName>
        <fullName evidence="17">Signal recognition particle 54 kDa protein</fullName>
    </alternativeName>
</protein>
<dbReference type="AlphaFoldDB" id="A0A8S1H7Q9"/>
<dbReference type="GO" id="GO:0006616">
    <property type="term" value="P:SRP-dependent cotranslational protein targeting to membrane, translocation"/>
    <property type="evidence" value="ECO:0007669"/>
    <property type="project" value="TreeGrafter"/>
</dbReference>
<dbReference type="SMART" id="SM00963">
    <property type="entry name" value="SRP54_N"/>
    <property type="match status" value="1"/>
</dbReference>
<dbReference type="Gene3D" id="2.20.25.530">
    <property type="match status" value="1"/>
</dbReference>
<comment type="similarity">
    <text evidence="4">Belongs to the GTP-binding SRP family. SRP54 subfamily.</text>
</comment>
<comment type="caution">
    <text evidence="22">The sequence shown here is derived from an EMBL/GenBank/DDBJ whole genome shotgun (WGS) entry which is preliminary data.</text>
</comment>
<keyword evidence="10" id="KW-0256">Endoplasmic reticulum</keyword>
<comment type="catalytic activity">
    <reaction evidence="19">
        <text>GTP + H2O = GDP + phosphate + H(+)</text>
        <dbReference type="Rhea" id="RHEA:19669"/>
        <dbReference type="ChEBI" id="CHEBI:15377"/>
        <dbReference type="ChEBI" id="CHEBI:15378"/>
        <dbReference type="ChEBI" id="CHEBI:37565"/>
        <dbReference type="ChEBI" id="CHEBI:43474"/>
        <dbReference type="ChEBI" id="CHEBI:58189"/>
        <dbReference type="EC" id="3.6.5.4"/>
    </reaction>
    <physiologicalReaction direction="left-to-right" evidence="19">
        <dbReference type="Rhea" id="RHEA:19670"/>
    </physiologicalReaction>
</comment>
<dbReference type="InterPro" id="IPR042101">
    <property type="entry name" value="SRP54_N_sf"/>
</dbReference>
<evidence type="ECO:0000259" key="21">
    <source>
        <dbReference type="PROSITE" id="PS00300"/>
    </source>
</evidence>
<keyword evidence="12" id="KW-0342">GTP-binding</keyword>
<feature type="compositionally biased region" description="Polar residues" evidence="20">
    <location>
        <begin position="804"/>
        <end position="817"/>
    </location>
</feature>
<dbReference type="HAMAP" id="MF_00306">
    <property type="entry name" value="SRP54"/>
    <property type="match status" value="1"/>
</dbReference>
<dbReference type="GO" id="GO:0003924">
    <property type="term" value="F:GTPase activity"/>
    <property type="evidence" value="ECO:0007669"/>
    <property type="project" value="InterPro"/>
</dbReference>
<dbReference type="GO" id="GO:0005829">
    <property type="term" value="C:cytosol"/>
    <property type="evidence" value="ECO:0007669"/>
    <property type="project" value="TreeGrafter"/>
</dbReference>
<evidence type="ECO:0000256" key="20">
    <source>
        <dbReference type="SAM" id="MobiDB-lite"/>
    </source>
</evidence>
<dbReference type="Gene3D" id="1.10.260.30">
    <property type="entry name" value="Signal recognition particle, SRP54 subunit, M-domain"/>
    <property type="match status" value="1"/>
</dbReference>
<dbReference type="SMART" id="SM00382">
    <property type="entry name" value="AAA"/>
    <property type="match status" value="1"/>
</dbReference>
<evidence type="ECO:0000256" key="2">
    <source>
        <dbReference type="ARBA" id="ARBA00004324"/>
    </source>
</evidence>
<comment type="subunit">
    <text evidence="6">The RNase H2 complex is a heterotrimer composed of the catalytic subunit RNASEH2A and the non-catalytic subunits RNASEH2B and RNASEH2C.</text>
</comment>
<evidence type="ECO:0000256" key="7">
    <source>
        <dbReference type="ARBA" id="ARBA00022490"/>
    </source>
</evidence>
<dbReference type="InterPro" id="IPR040456">
    <property type="entry name" value="RNase_H2_suB"/>
</dbReference>
<dbReference type="InterPro" id="IPR022941">
    <property type="entry name" value="SRP54"/>
</dbReference>
<comment type="similarity">
    <text evidence="5">Belongs to the RNase H2 subunit B family.</text>
</comment>
<dbReference type="CDD" id="cd17875">
    <property type="entry name" value="SRP54_G"/>
    <property type="match status" value="1"/>
</dbReference>
<dbReference type="Gene3D" id="1.10.20.120">
    <property type="match status" value="1"/>
</dbReference>
<evidence type="ECO:0000313" key="23">
    <source>
        <dbReference type="Proteomes" id="UP000835052"/>
    </source>
</evidence>
<evidence type="ECO:0000256" key="10">
    <source>
        <dbReference type="ARBA" id="ARBA00022824"/>
    </source>
</evidence>
<dbReference type="Pfam" id="PF00448">
    <property type="entry name" value="SRP54"/>
    <property type="match status" value="1"/>
</dbReference>
<comment type="subcellular location">
    <subcellularLocation>
        <location evidence="3">Cytoplasm</location>
    </subcellularLocation>
    <subcellularLocation>
        <location evidence="1">Endoplasmic reticulum</location>
    </subcellularLocation>
    <subcellularLocation>
        <location evidence="2">Nucleus speckle</location>
    </subcellularLocation>
</comment>
<keyword evidence="23" id="KW-1185">Reference proteome</keyword>
<dbReference type="EMBL" id="CAJGYM010000020">
    <property type="protein sequence ID" value="CAD6191327.1"/>
    <property type="molecule type" value="Genomic_DNA"/>
</dbReference>
<dbReference type="PANTHER" id="PTHR11564">
    <property type="entry name" value="SIGNAL RECOGNITION PARTICLE 54K PROTEIN SRP54"/>
    <property type="match status" value="1"/>
</dbReference>
<dbReference type="SUPFAM" id="SSF47446">
    <property type="entry name" value="Signal peptide-binding domain"/>
    <property type="match status" value="1"/>
</dbReference>
<dbReference type="SUPFAM" id="SSF47364">
    <property type="entry name" value="Domain of the SRP/SRP receptor G-proteins"/>
    <property type="match status" value="1"/>
</dbReference>
<accession>A0A8S1H7Q9</accession>
<dbReference type="InterPro" id="IPR003593">
    <property type="entry name" value="AAA+_ATPase"/>
</dbReference>
<evidence type="ECO:0000256" key="6">
    <source>
        <dbReference type="ARBA" id="ARBA00011277"/>
    </source>
</evidence>
<dbReference type="FunFam" id="1.20.120.140:FF:000015">
    <property type="entry name" value="Signal peptide binding domain protein"/>
    <property type="match status" value="1"/>
</dbReference>
<evidence type="ECO:0000256" key="9">
    <source>
        <dbReference type="ARBA" id="ARBA00022801"/>
    </source>
</evidence>
<dbReference type="InterPro" id="IPR013822">
    <property type="entry name" value="Signal_recog_particl_SRP54_hlx"/>
</dbReference>
<sequence length="817" mass="92036">MFYLLIISVGKDGIFPVEVNERVPSSIAARRRDPTKQFKKYLKMVLADLGRKIRNAIGKLGQTTIINEEELDLMLKEVCTALIESDVHIRLVKQLKDNVKKAMNFDEMVGGVNKRRLIQKTVFNELLKLVDPGVTAFQPTKGKRNVFMFVGLQGSGKTTTCTKMAYYYQRKGWKTCLICADTFRAGAFDQLKQNATKARIPFYGSYSEIDPVKIAAEGVEKFTEEGFEIIIVDTSGRHKQEASLFEEMLQVSNAVQPDNVVFVMDASIGQACEGQARAFSQTVDVASVIITKLDSHAKGGGALSAVAVTKSPVIFIGTGEHIDNFEVFKPKSFVQKLLGMGDIAGLVDMVNDIGIADNKELASRLKQGQFTMRDMYEQFQNIMKLGPFSQIMSMIPGFGPEFMSKGNEQESENRLKKMMTIMDSMSDKELDHPKASDLLTKESGRIARVARGSGTSQNEVRELLTQYKKFSDVVKKIGSIKGLFNGKKWRYQPEKNVNPQQMAKLNQQMAKMMDPRVLAQMGGMGGLQNMMQQMARSGRISRSGKSTQAKEEVEEEVEIDVKTDISDCKVFERKFVVSSEAPESCQLFKLRHPKGGIALFHLSADASHEILLSGDEHRSWFYGDSVVRDGHVRIFSPFHPLFLALPYLHKTKDRFLEKEEIFADDSFPAIKRLLSNRQFLATIQNVAQVREVCDTVVYRFDLEKFLEWIGKKFEALKENVVAQLHKSLQEGDALNRYVFGMLSDFLYAEMLPLVKDHLGVVDVVAQEYVDMSMKRKILDQDEDVTPVAKKPRESRVLKDLQKASKGTKSISSFFAKK</sequence>
<evidence type="ECO:0000256" key="4">
    <source>
        <dbReference type="ARBA" id="ARBA00005450"/>
    </source>
</evidence>
<dbReference type="SUPFAM" id="SSF52540">
    <property type="entry name" value="P-loop containing nucleoside triphosphate hydrolases"/>
    <property type="match status" value="1"/>
</dbReference>
<dbReference type="GO" id="GO:0005786">
    <property type="term" value="C:signal recognition particle, endoplasmic reticulum targeting"/>
    <property type="evidence" value="ECO:0007669"/>
    <property type="project" value="UniProtKB-KW"/>
</dbReference>
<dbReference type="SMART" id="SM00962">
    <property type="entry name" value="SRP54"/>
    <property type="match status" value="1"/>
</dbReference>
<dbReference type="Pfam" id="PF09468">
    <property type="entry name" value="RNase_H2-Ydr279"/>
    <property type="match status" value="1"/>
</dbReference>
<evidence type="ECO:0000256" key="8">
    <source>
        <dbReference type="ARBA" id="ARBA00022741"/>
    </source>
</evidence>
<dbReference type="Pfam" id="PF02978">
    <property type="entry name" value="SRP_SPB"/>
    <property type="match status" value="1"/>
</dbReference>
<dbReference type="NCBIfam" id="TIGR01425">
    <property type="entry name" value="SRP54_euk"/>
    <property type="match status" value="1"/>
</dbReference>
<keyword evidence="14" id="KW-0539">Nucleus</keyword>
<dbReference type="InterPro" id="IPR006325">
    <property type="entry name" value="SRP54_euk"/>
</dbReference>
<dbReference type="FunFam" id="3.40.50.300:FF:000022">
    <property type="entry name" value="Signal recognition particle 54 kDa subunit"/>
    <property type="match status" value="1"/>
</dbReference>
<dbReference type="InterPro" id="IPR036225">
    <property type="entry name" value="SRP/SRP_N"/>
</dbReference>
<keyword evidence="15" id="KW-0687">Ribonucleoprotein</keyword>
<evidence type="ECO:0000256" key="1">
    <source>
        <dbReference type="ARBA" id="ARBA00004240"/>
    </source>
</evidence>
<dbReference type="GO" id="GO:0005525">
    <property type="term" value="F:GTP binding"/>
    <property type="evidence" value="ECO:0007669"/>
    <property type="project" value="UniProtKB-KW"/>
</dbReference>
<dbReference type="Gene3D" id="1.20.120.140">
    <property type="entry name" value="Signal recognition particle SRP54, nucleotide-binding domain"/>
    <property type="match status" value="1"/>
</dbReference>
<evidence type="ECO:0000256" key="14">
    <source>
        <dbReference type="ARBA" id="ARBA00023242"/>
    </source>
</evidence>
<dbReference type="GO" id="GO:0032299">
    <property type="term" value="C:ribonuclease H2 complex"/>
    <property type="evidence" value="ECO:0007669"/>
    <property type="project" value="InterPro"/>
</dbReference>
<evidence type="ECO:0000256" key="12">
    <source>
        <dbReference type="ARBA" id="ARBA00023134"/>
    </source>
</evidence>
<evidence type="ECO:0000256" key="3">
    <source>
        <dbReference type="ARBA" id="ARBA00004496"/>
    </source>
</evidence>
<evidence type="ECO:0000256" key="19">
    <source>
        <dbReference type="ARBA" id="ARBA00048157"/>
    </source>
</evidence>
<keyword evidence="8" id="KW-0547">Nucleotide-binding</keyword>
<dbReference type="Pfam" id="PF02881">
    <property type="entry name" value="SRP54_N"/>
    <property type="match status" value="1"/>
</dbReference>
<dbReference type="FunFam" id="1.10.260.30:FF:000002">
    <property type="entry name" value="Signal recognition particle 54 kDa protein"/>
    <property type="match status" value="1"/>
</dbReference>
<dbReference type="GO" id="GO:0030942">
    <property type="term" value="F:endoplasmic reticulum signal peptide binding"/>
    <property type="evidence" value="ECO:0007669"/>
    <property type="project" value="TreeGrafter"/>
</dbReference>
<evidence type="ECO:0000256" key="11">
    <source>
        <dbReference type="ARBA" id="ARBA00022884"/>
    </source>
</evidence>
<keyword evidence="11" id="KW-0694">RNA-binding</keyword>
<proteinExistence type="inferred from homology"/>
<evidence type="ECO:0000313" key="22">
    <source>
        <dbReference type="EMBL" id="CAD6191327.1"/>
    </source>
</evidence>
<gene>
    <name evidence="22" type="ORF">CAUJ_LOCUS7246</name>
</gene>
<keyword evidence="9" id="KW-0378">Hydrolase</keyword>
<keyword evidence="7" id="KW-0963">Cytoplasm</keyword>
<dbReference type="Proteomes" id="UP000835052">
    <property type="component" value="Unassembled WGS sequence"/>
</dbReference>
<evidence type="ECO:0000256" key="13">
    <source>
        <dbReference type="ARBA" id="ARBA00023135"/>
    </source>
</evidence>
<dbReference type="GO" id="GO:0005783">
    <property type="term" value="C:endoplasmic reticulum"/>
    <property type="evidence" value="ECO:0007669"/>
    <property type="project" value="UniProtKB-SubCell"/>
</dbReference>
<dbReference type="InterPro" id="IPR000897">
    <property type="entry name" value="SRP54_GTPase_dom"/>
</dbReference>
<keyword evidence="13" id="KW-0733">Signal recognition particle</keyword>
<evidence type="ECO:0000256" key="16">
    <source>
        <dbReference type="ARBA" id="ARBA00034832"/>
    </source>
</evidence>
<dbReference type="InterPro" id="IPR027417">
    <property type="entry name" value="P-loop_NTPase"/>
</dbReference>
<dbReference type="InterPro" id="IPR019024">
    <property type="entry name" value="RNase_H2_suB_wHTH"/>
</dbReference>
<name>A0A8S1H7Q9_9PELO</name>